<gene>
    <name evidence="3" type="ORF">VSP9026_04019</name>
</gene>
<protein>
    <submittedName>
        <fullName evidence="3">Aromatic amino acid exporter</fullName>
    </submittedName>
</protein>
<evidence type="ECO:0000313" key="4">
    <source>
        <dbReference type="Proteomes" id="UP000184774"/>
    </source>
</evidence>
<feature type="transmembrane region" description="Helical" evidence="1">
    <location>
        <begin position="299"/>
        <end position="317"/>
    </location>
</feature>
<dbReference type="AlphaFoldDB" id="A0A1N6MA43"/>
<evidence type="ECO:0000313" key="3">
    <source>
        <dbReference type="EMBL" id="SIO96237.1"/>
    </source>
</evidence>
<feature type="transmembrane region" description="Helical" evidence="1">
    <location>
        <begin position="210"/>
        <end position="230"/>
    </location>
</feature>
<dbReference type="SUPFAM" id="SSF103481">
    <property type="entry name" value="Multidrug resistance efflux transporter EmrE"/>
    <property type="match status" value="2"/>
</dbReference>
<feature type="transmembrane region" description="Helical" evidence="1">
    <location>
        <begin position="242"/>
        <end position="262"/>
    </location>
</feature>
<evidence type="ECO:0000259" key="2">
    <source>
        <dbReference type="Pfam" id="PF00892"/>
    </source>
</evidence>
<proteinExistence type="predicted"/>
<feature type="transmembrane region" description="Helical" evidence="1">
    <location>
        <begin position="155"/>
        <end position="177"/>
    </location>
</feature>
<evidence type="ECO:0000256" key="1">
    <source>
        <dbReference type="SAM" id="Phobius"/>
    </source>
</evidence>
<keyword evidence="1" id="KW-0812">Transmembrane</keyword>
<reference evidence="3 4" key="1">
    <citation type="submission" date="2016-12" db="EMBL/GenBank/DDBJ databases">
        <authorList>
            <person name="Song W.-J."/>
            <person name="Kurnit D.M."/>
        </authorList>
    </citation>
    <scope>NUCLEOTIDE SEQUENCE [LARGE SCALE GENOMIC DNA]</scope>
    <source>
        <strain evidence="3 4">CECT 9026</strain>
    </source>
</reference>
<feature type="transmembrane region" description="Helical" evidence="1">
    <location>
        <begin position="183"/>
        <end position="201"/>
    </location>
</feature>
<dbReference type="Proteomes" id="UP000184774">
    <property type="component" value="Unassembled WGS sequence"/>
</dbReference>
<keyword evidence="1" id="KW-1133">Transmembrane helix</keyword>
<name>A0A1N6MA43_9VIBR</name>
<dbReference type="Pfam" id="PF00892">
    <property type="entry name" value="EamA"/>
    <property type="match status" value="2"/>
</dbReference>
<feature type="transmembrane region" description="Helical" evidence="1">
    <location>
        <begin position="99"/>
        <end position="118"/>
    </location>
</feature>
<feature type="domain" description="EamA" evidence="2">
    <location>
        <begin position="34"/>
        <end position="169"/>
    </location>
</feature>
<feature type="transmembrane region" description="Helical" evidence="1">
    <location>
        <begin position="274"/>
        <end position="293"/>
    </location>
</feature>
<accession>A0A1N6MA43</accession>
<dbReference type="InterPro" id="IPR037185">
    <property type="entry name" value="EmrE-like"/>
</dbReference>
<feature type="transmembrane region" description="Helical" evidence="1">
    <location>
        <begin position="34"/>
        <end position="56"/>
    </location>
</feature>
<feature type="domain" description="EamA" evidence="2">
    <location>
        <begin position="184"/>
        <end position="313"/>
    </location>
</feature>
<dbReference type="EMBL" id="FSSB01000028">
    <property type="protein sequence ID" value="SIO96237.1"/>
    <property type="molecule type" value="Genomic_DNA"/>
</dbReference>
<dbReference type="PANTHER" id="PTHR22911:SF137">
    <property type="entry name" value="SOLUTE CARRIER FAMILY 35 MEMBER G2-RELATED"/>
    <property type="match status" value="1"/>
</dbReference>
<dbReference type="InterPro" id="IPR000620">
    <property type="entry name" value="EamA_dom"/>
</dbReference>
<dbReference type="GO" id="GO:0016020">
    <property type="term" value="C:membrane"/>
    <property type="evidence" value="ECO:0007669"/>
    <property type="project" value="InterPro"/>
</dbReference>
<feature type="transmembrane region" description="Helical" evidence="1">
    <location>
        <begin position="130"/>
        <end position="146"/>
    </location>
</feature>
<keyword evidence="1" id="KW-0472">Membrane</keyword>
<dbReference type="PANTHER" id="PTHR22911">
    <property type="entry name" value="ACYL-MALONYL CONDENSING ENZYME-RELATED"/>
    <property type="match status" value="1"/>
</dbReference>
<feature type="transmembrane region" description="Helical" evidence="1">
    <location>
        <begin position="62"/>
        <end position="79"/>
    </location>
</feature>
<organism evidence="3 4">
    <name type="scientific">Vibrio spartinae</name>
    <dbReference type="NCBI Taxonomy" id="1918945"/>
    <lineage>
        <taxon>Bacteria</taxon>
        <taxon>Pseudomonadati</taxon>
        <taxon>Pseudomonadota</taxon>
        <taxon>Gammaproteobacteria</taxon>
        <taxon>Vibrionales</taxon>
        <taxon>Vibrionaceae</taxon>
        <taxon>Vibrio</taxon>
    </lineage>
</organism>
<sequence length="330" mass="36638">MVGRSLCYAQAIEWRIEIHGLPKMNNNLINEKQALLFGLTAVLLWSTVATAFKLTLAQLTPIQMLAVACVISVISLLMICAYQRQLGQILPTFTANPKYFIISGLINPLCYYLILFQAYRLLPASQAQSINYSWAMMLTIMAAIFLKQTIRKQDYLAAALCYLGVLVIATRGNLLALDFASPVGVGLALLSTLLWAGYWILNTRNTADPVVSLLLGFLVALPCTLILSLYEGADWSHITAQGWLSAVYVGLFEMGITFFLWLNALKRTRHTARISNLIFISPFISLLLLAVIIQEQIHPATLIGLVCIITGLTIQQFKPKRANTPQETEQ</sequence>